<dbReference type="VEuPathDB" id="FungiDB:SPRG_08535"/>
<organism evidence="1 2">
    <name type="scientific">Saprolegnia parasitica (strain CBS 223.65)</name>
    <dbReference type="NCBI Taxonomy" id="695850"/>
    <lineage>
        <taxon>Eukaryota</taxon>
        <taxon>Sar</taxon>
        <taxon>Stramenopiles</taxon>
        <taxon>Oomycota</taxon>
        <taxon>Saprolegniomycetes</taxon>
        <taxon>Saprolegniales</taxon>
        <taxon>Saprolegniaceae</taxon>
        <taxon>Saprolegnia</taxon>
    </lineage>
</organism>
<dbReference type="EMBL" id="KK583226">
    <property type="protein sequence ID" value="KDO26174.1"/>
    <property type="molecule type" value="Genomic_DNA"/>
</dbReference>
<protein>
    <submittedName>
        <fullName evidence="1">Uncharacterized protein</fullName>
    </submittedName>
</protein>
<dbReference type="KEGG" id="spar:SPRG_08535"/>
<dbReference type="GeneID" id="24130751"/>
<evidence type="ECO:0000313" key="2">
    <source>
        <dbReference type="Proteomes" id="UP000030745"/>
    </source>
</evidence>
<dbReference type="OrthoDB" id="79587at2759"/>
<accession>A0A067C615</accession>
<name>A0A067C615_SAPPC</name>
<reference evidence="1 2" key="1">
    <citation type="journal article" date="2013" name="PLoS Genet.">
        <title>Distinctive expansion of potential virulence genes in the genome of the oomycete fish pathogen Saprolegnia parasitica.</title>
        <authorList>
            <person name="Jiang R.H."/>
            <person name="de Bruijn I."/>
            <person name="Haas B.J."/>
            <person name="Belmonte R."/>
            <person name="Lobach L."/>
            <person name="Christie J."/>
            <person name="van den Ackerveken G."/>
            <person name="Bottin A."/>
            <person name="Bulone V."/>
            <person name="Diaz-Moreno S.M."/>
            <person name="Dumas B."/>
            <person name="Fan L."/>
            <person name="Gaulin E."/>
            <person name="Govers F."/>
            <person name="Grenville-Briggs L.J."/>
            <person name="Horner N.R."/>
            <person name="Levin J.Z."/>
            <person name="Mammella M."/>
            <person name="Meijer H.J."/>
            <person name="Morris P."/>
            <person name="Nusbaum C."/>
            <person name="Oome S."/>
            <person name="Phillips A.J."/>
            <person name="van Rooyen D."/>
            <person name="Rzeszutek E."/>
            <person name="Saraiva M."/>
            <person name="Secombes C.J."/>
            <person name="Seidl M.F."/>
            <person name="Snel B."/>
            <person name="Stassen J.H."/>
            <person name="Sykes S."/>
            <person name="Tripathy S."/>
            <person name="van den Berg H."/>
            <person name="Vega-Arreguin J.C."/>
            <person name="Wawra S."/>
            <person name="Young S.K."/>
            <person name="Zeng Q."/>
            <person name="Dieguez-Uribeondo J."/>
            <person name="Russ C."/>
            <person name="Tyler B.M."/>
            <person name="van West P."/>
        </authorList>
    </citation>
    <scope>NUCLEOTIDE SEQUENCE [LARGE SCALE GENOMIC DNA]</scope>
    <source>
        <strain evidence="1 2">CBS 223.65</strain>
    </source>
</reference>
<evidence type="ECO:0000313" key="1">
    <source>
        <dbReference type="EMBL" id="KDO26174.1"/>
    </source>
</evidence>
<sequence>MQSINHLVGLAVGKRTLLLEQMAKAKKKTLQGAEESAHALVQLLQQETKKRKYATIINLIKYTCMCSIQVTQHMGRVMKFSFVDSETLALQRLSSTF</sequence>
<dbReference type="Proteomes" id="UP000030745">
    <property type="component" value="Unassembled WGS sequence"/>
</dbReference>
<proteinExistence type="predicted"/>
<keyword evidence="2" id="KW-1185">Reference proteome</keyword>
<dbReference type="AlphaFoldDB" id="A0A067C615"/>
<gene>
    <name evidence="1" type="ORF">SPRG_08535</name>
</gene>
<dbReference type="RefSeq" id="XP_012203167.1">
    <property type="nucleotide sequence ID" value="XM_012347777.1"/>
</dbReference>